<dbReference type="HOGENOM" id="CLU_1578512_0_0_1"/>
<evidence type="ECO:0000256" key="1">
    <source>
        <dbReference type="SAM" id="SignalP"/>
    </source>
</evidence>
<gene>
    <name evidence="2" type="ORF">EDEG_03287</name>
</gene>
<reference evidence="3" key="2">
    <citation type="submission" date="2015-07" db="EMBL/GenBank/DDBJ databases">
        <title>Contrasting host-pathogen interactions and genome evolution in two generalist and specialist microsporidian pathogens of mosquitoes.</title>
        <authorList>
            <consortium name="The Broad Institute Genomics Platform"/>
            <consortium name="The Broad Institute Genome Sequencing Center for Infectious Disease"/>
            <person name="Cuomo C.A."/>
            <person name="Sanscrainte N.D."/>
            <person name="Goldberg J.M."/>
            <person name="Heiman D."/>
            <person name="Young S."/>
            <person name="Zeng Q."/>
            <person name="Becnel J.J."/>
            <person name="Birren B.W."/>
        </authorList>
    </citation>
    <scope>NUCLEOTIDE SEQUENCE [LARGE SCALE GENOMIC DNA]</scope>
    <source>
        <strain evidence="3">USNM 41457</strain>
    </source>
</reference>
<dbReference type="EMBL" id="AFBI03000080">
    <property type="protein sequence ID" value="EJW02281.1"/>
    <property type="molecule type" value="Genomic_DNA"/>
</dbReference>
<feature type="chain" id="PRO_5003822790" evidence="1">
    <location>
        <begin position="22"/>
        <end position="169"/>
    </location>
</feature>
<evidence type="ECO:0000313" key="2">
    <source>
        <dbReference type="EMBL" id="EJW02281.1"/>
    </source>
</evidence>
<comment type="caution">
    <text evidence="2">The sequence shown here is derived from an EMBL/GenBank/DDBJ whole genome shotgun (WGS) entry which is preliminary data.</text>
</comment>
<dbReference type="AlphaFoldDB" id="J9D370"/>
<sequence>MLGSQCLHFFCLLSTLETSQKLTDEENPNKKENNRKRVNLDRICLLHDPDNRKIQEQRSECVNKIVKQDFQQQSQSNSVSSRIDEEYKNVSKNNCRISFIRKNNTSDTCILAVMSTNHLENSQNILQEKQEINVYLILAKFNHQIVVYSCNVSENNMLDFLFNIQNLEK</sequence>
<dbReference type="Proteomes" id="UP000003163">
    <property type="component" value="Unassembled WGS sequence"/>
</dbReference>
<proteinExistence type="predicted"/>
<reference evidence="2 3" key="1">
    <citation type="submission" date="2011-08" db="EMBL/GenBank/DDBJ databases">
        <authorList>
            <person name="Liu Z.J."/>
            <person name="Shi F.L."/>
            <person name="Lu J.Q."/>
            <person name="Li M."/>
            <person name="Wang Z.L."/>
        </authorList>
    </citation>
    <scope>NUCLEOTIDE SEQUENCE [LARGE SCALE GENOMIC DNA]</scope>
    <source>
        <strain evidence="2 3">USNM 41457</strain>
    </source>
</reference>
<accession>J9D370</accession>
<keyword evidence="1" id="KW-0732">Signal</keyword>
<protein>
    <submittedName>
        <fullName evidence="2">Uncharacterized protein</fullName>
    </submittedName>
</protein>
<keyword evidence="3" id="KW-1185">Reference proteome</keyword>
<feature type="signal peptide" evidence="1">
    <location>
        <begin position="1"/>
        <end position="21"/>
    </location>
</feature>
<organism evidence="2 3">
    <name type="scientific">Edhazardia aedis (strain USNM 41457)</name>
    <name type="common">Microsporidian parasite</name>
    <dbReference type="NCBI Taxonomy" id="1003232"/>
    <lineage>
        <taxon>Eukaryota</taxon>
        <taxon>Fungi</taxon>
        <taxon>Fungi incertae sedis</taxon>
        <taxon>Microsporidia</taxon>
        <taxon>Edhazardia</taxon>
    </lineage>
</organism>
<name>J9D370_EDHAE</name>
<dbReference type="VEuPathDB" id="MicrosporidiaDB:EDEG_03287"/>
<dbReference type="InParanoid" id="J9D370"/>
<evidence type="ECO:0000313" key="3">
    <source>
        <dbReference type="Proteomes" id="UP000003163"/>
    </source>
</evidence>